<feature type="compositionally biased region" description="Basic residues" evidence="1">
    <location>
        <begin position="51"/>
        <end position="60"/>
    </location>
</feature>
<dbReference type="EMBL" id="JARAOO010000005">
    <property type="protein sequence ID" value="KAJ7969313.1"/>
    <property type="molecule type" value="Genomic_DNA"/>
</dbReference>
<dbReference type="Proteomes" id="UP001163823">
    <property type="component" value="Chromosome 5"/>
</dbReference>
<gene>
    <name evidence="2" type="ORF">O6P43_013291</name>
</gene>
<reference evidence="2" key="1">
    <citation type="journal article" date="2023" name="Science">
        <title>Elucidation of the pathway for biosynthesis of saponin adjuvants from the soapbark tree.</title>
        <authorList>
            <person name="Reed J."/>
            <person name="Orme A."/>
            <person name="El-Demerdash A."/>
            <person name="Owen C."/>
            <person name="Martin L.B.B."/>
            <person name="Misra R.C."/>
            <person name="Kikuchi S."/>
            <person name="Rejzek M."/>
            <person name="Martin A.C."/>
            <person name="Harkess A."/>
            <person name="Leebens-Mack J."/>
            <person name="Louveau T."/>
            <person name="Stephenson M.J."/>
            <person name="Osbourn A."/>
        </authorList>
    </citation>
    <scope>NUCLEOTIDE SEQUENCE</scope>
    <source>
        <strain evidence="2">S10</strain>
    </source>
</reference>
<dbReference type="KEGG" id="qsa:O6P43_013291"/>
<protein>
    <submittedName>
        <fullName evidence="2">Myb/SANT-like domain-containing protein</fullName>
    </submittedName>
</protein>
<evidence type="ECO:0000256" key="1">
    <source>
        <dbReference type="SAM" id="MobiDB-lite"/>
    </source>
</evidence>
<feature type="compositionally biased region" description="Polar residues" evidence="1">
    <location>
        <begin position="37"/>
        <end position="50"/>
    </location>
</feature>
<evidence type="ECO:0000313" key="3">
    <source>
        <dbReference type="Proteomes" id="UP001163823"/>
    </source>
</evidence>
<feature type="region of interest" description="Disordered" evidence="1">
    <location>
        <begin position="35"/>
        <end position="61"/>
    </location>
</feature>
<keyword evidence="3" id="KW-1185">Reference proteome</keyword>
<comment type="caution">
    <text evidence="2">The sequence shown here is derived from an EMBL/GenBank/DDBJ whole genome shotgun (WGS) entry which is preliminary data.</text>
</comment>
<dbReference type="AlphaFoldDB" id="A0AAD7PVF4"/>
<evidence type="ECO:0000313" key="2">
    <source>
        <dbReference type="EMBL" id="KAJ7969313.1"/>
    </source>
</evidence>
<sequence length="147" mass="16742">MEQRKLRIEDIVEMQANNEIHLDNLFEFPDSIPPSPYTQGATSTTQCSTKYHSKGTKRKTPMSDAIADEIREVIGAMKNIVDAIASTNRRIRSEEEIVVEVSKLGLEGWQLMEVVDFLLDNDHLVGRFFACPNDIKMDWLLKKMGSI</sequence>
<proteinExistence type="predicted"/>
<name>A0AAD7PVF4_QUISA</name>
<organism evidence="2 3">
    <name type="scientific">Quillaja saponaria</name>
    <name type="common">Soap bark tree</name>
    <dbReference type="NCBI Taxonomy" id="32244"/>
    <lineage>
        <taxon>Eukaryota</taxon>
        <taxon>Viridiplantae</taxon>
        <taxon>Streptophyta</taxon>
        <taxon>Embryophyta</taxon>
        <taxon>Tracheophyta</taxon>
        <taxon>Spermatophyta</taxon>
        <taxon>Magnoliopsida</taxon>
        <taxon>eudicotyledons</taxon>
        <taxon>Gunneridae</taxon>
        <taxon>Pentapetalae</taxon>
        <taxon>rosids</taxon>
        <taxon>fabids</taxon>
        <taxon>Fabales</taxon>
        <taxon>Quillajaceae</taxon>
        <taxon>Quillaja</taxon>
    </lineage>
</organism>
<accession>A0AAD7PVF4</accession>